<protein>
    <recommendedName>
        <fullName evidence="4">DUF3096 domain-containing protein</fullName>
    </recommendedName>
</protein>
<keyword evidence="3" id="KW-1185">Reference proteome</keyword>
<gene>
    <name evidence="2" type="ORF">ACFL27_03080</name>
</gene>
<name>A0ABV6YSN9_UNCC1</name>
<evidence type="ECO:0000313" key="2">
    <source>
        <dbReference type="EMBL" id="MFC1849171.1"/>
    </source>
</evidence>
<keyword evidence="1" id="KW-0472">Membrane</keyword>
<organism evidence="2 3">
    <name type="scientific">candidate division CSSED10-310 bacterium</name>
    <dbReference type="NCBI Taxonomy" id="2855610"/>
    <lineage>
        <taxon>Bacteria</taxon>
        <taxon>Bacteria division CSSED10-310</taxon>
    </lineage>
</organism>
<evidence type="ECO:0008006" key="4">
    <source>
        <dbReference type="Google" id="ProtNLM"/>
    </source>
</evidence>
<reference evidence="2 3" key="1">
    <citation type="submission" date="2024-09" db="EMBL/GenBank/DDBJ databases">
        <title>Laminarin stimulates single cell rates of sulfate reduction while oxygen inhibits transcriptomic activity in coastal marine sediment.</title>
        <authorList>
            <person name="Lindsay M."/>
            <person name="Orcutt B."/>
            <person name="Emerson D."/>
            <person name="Stepanauskas R."/>
            <person name="D'Angelo T."/>
        </authorList>
    </citation>
    <scope>NUCLEOTIDE SEQUENCE [LARGE SCALE GENOMIC DNA]</scope>
    <source>
        <strain evidence="2">SAG AM-311-K15</strain>
    </source>
</reference>
<keyword evidence="1" id="KW-0812">Transmembrane</keyword>
<keyword evidence="1" id="KW-1133">Transmembrane helix</keyword>
<evidence type="ECO:0000256" key="1">
    <source>
        <dbReference type="SAM" id="Phobius"/>
    </source>
</evidence>
<dbReference type="EMBL" id="JBHPBY010000024">
    <property type="protein sequence ID" value="MFC1849171.1"/>
    <property type="molecule type" value="Genomic_DNA"/>
</dbReference>
<dbReference type="Proteomes" id="UP001594351">
    <property type="component" value="Unassembled WGS sequence"/>
</dbReference>
<accession>A0ABV6YSN9</accession>
<feature type="transmembrane region" description="Helical" evidence="1">
    <location>
        <begin position="7"/>
        <end position="25"/>
    </location>
</feature>
<comment type="caution">
    <text evidence="2">The sequence shown here is derived from an EMBL/GenBank/DDBJ whole genome shotgun (WGS) entry which is preliminary data.</text>
</comment>
<evidence type="ECO:0000313" key="3">
    <source>
        <dbReference type="Proteomes" id="UP001594351"/>
    </source>
</evidence>
<proteinExistence type="predicted"/>
<sequence length="55" mass="6235">MKILRIIIFVILFLIALKLIFIVGWLLKVGILIILIGVVIWLVKSLFGNDETPDS</sequence>